<evidence type="ECO:0000256" key="1">
    <source>
        <dbReference type="ARBA" id="ARBA00010884"/>
    </source>
</evidence>
<sequence>MAFSEHLPNYLTVKAVLPNHPIYFQLKDRNQSVGKNPTVSFPNLIEKYVPEFKNGSSSMLHPYLINGHFQTAYASLKKFQDIDQVKYKRLVLNYSDGGEGTVDFVVNEEKGSTEKAIKPYSPKFQKFLPSKSFYSFFSPNDPRLKSDDTKPLVIVLHGLAGGSSESYVRSLVHNITENYGFEACVLNARGCCHSTITTPQLYNCGWTNDIRHCVNTLKSMYPNRKFYMVGFSLGASVLTNYLGEEGENSQISCAIAVSLPWNLTNASHYINSTTIGKRVYSQALCKSLVRLTHRHIEELRKSPTFESVYSTRFESIKFLDEFDNFFTGPMFGYKDGVHYYEDASAYQRLPFIRTPFIAINARDDPITGPVFPEKEFQQNPYTVLIETDIGGHVAWFNGEKGKRWYLEPICRFLSTYHKEISSKGYEPVAPPNTSPSKGQSYVMTTYRKQIASINDKV</sequence>
<proteinExistence type="inferred from homology"/>
<dbReference type="OrthoDB" id="5954035at2759"/>
<feature type="active site" description="Charge relay system" evidence="2">
    <location>
        <position position="364"/>
    </location>
</feature>
<keyword evidence="5" id="KW-1185">Reference proteome</keyword>
<dbReference type="InterPro" id="IPR012020">
    <property type="entry name" value="ABHD4"/>
</dbReference>
<dbReference type="GO" id="GO:0008126">
    <property type="term" value="F:acetylesterase activity"/>
    <property type="evidence" value="ECO:0007669"/>
    <property type="project" value="TreeGrafter"/>
</dbReference>
<dbReference type="GO" id="GO:0051793">
    <property type="term" value="P:medium-chain fatty acid catabolic process"/>
    <property type="evidence" value="ECO:0007669"/>
    <property type="project" value="TreeGrafter"/>
</dbReference>
<dbReference type="InterPro" id="IPR050960">
    <property type="entry name" value="AB_hydrolase_4_sf"/>
</dbReference>
<dbReference type="Gene3D" id="3.40.50.1820">
    <property type="entry name" value="alpha/beta hydrolase"/>
    <property type="match status" value="1"/>
</dbReference>
<dbReference type="eggNOG" id="KOG1838">
    <property type="taxonomic scope" value="Eukaryota"/>
</dbReference>
<dbReference type="GO" id="GO:0004806">
    <property type="term" value="F:triacylglycerol lipase activity"/>
    <property type="evidence" value="ECO:0007669"/>
    <property type="project" value="EnsemblFungi"/>
</dbReference>
<dbReference type="SUPFAM" id="SSF53474">
    <property type="entry name" value="alpha/beta-Hydrolases"/>
    <property type="match status" value="1"/>
</dbReference>
<dbReference type="ESTHER" id="vanpo-a7tmg0">
    <property type="family name" value="abh_upf0017"/>
</dbReference>
<dbReference type="Proteomes" id="UP000000267">
    <property type="component" value="Unassembled WGS sequence"/>
</dbReference>
<dbReference type="GO" id="GO:0006641">
    <property type="term" value="P:triglyceride metabolic process"/>
    <property type="evidence" value="ECO:0007669"/>
    <property type="project" value="EnsemblFungi"/>
</dbReference>
<evidence type="ECO:0000313" key="5">
    <source>
        <dbReference type="Proteomes" id="UP000000267"/>
    </source>
</evidence>
<protein>
    <recommendedName>
        <fullName evidence="3">AB hydrolase-1 domain-containing protein</fullName>
    </recommendedName>
</protein>
<dbReference type="PANTHER" id="PTHR10794">
    <property type="entry name" value="ABHYDROLASE DOMAIN-CONTAINING PROTEIN"/>
    <property type="match status" value="1"/>
</dbReference>
<reference evidence="4 5" key="1">
    <citation type="journal article" date="2007" name="Proc. Natl. Acad. Sci. U.S.A.">
        <title>Independent sorting-out of thousands of duplicated gene pairs in two yeast species descended from a whole-genome duplication.</title>
        <authorList>
            <person name="Scannell D.R."/>
            <person name="Frank A.C."/>
            <person name="Conant G.C."/>
            <person name="Byrne K.P."/>
            <person name="Woolfit M."/>
            <person name="Wolfe K.H."/>
        </authorList>
    </citation>
    <scope>NUCLEOTIDE SEQUENCE [LARGE SCALE GENOMIC DNA]</scope>
    <source>
        <strain evidence="5">ATCC 22028 / DSM 70294 / BCRC 21397 / CBS 2163 / NBRC 10782 / NRRL Y-8283 / UCD 57-17</strain>
    </source>
</reference>
<dbReference type="PhylomeDB" id="A7TMG0"/>
<dbReference type="Pfam" id="PF00561">
    <property type="entry name" value="Abhydrolase_1"/>
    <property type="match status" value="1"/>
</dbReference>
<accession>A7TMG0</accession>
<dbReference type="PANTHER" id="PTHR10794:SF63">
    <property type="entry name" value="ALPHA_BETA HYDROLASE 1, ISOFORM A"/>
    <property type="match status" value="1"/>
</dbReference>
<feature type="active site" description="Charge relay system" evidence="2">
    <location>
        <position position="392"/>
    </location>
</feature>
<dbReference type="PIRSF" id="PIRSF005211">
    <property type="entry name" value="Ab_hydro_YheT"/>
    <property type="match status" value="1"/>
</dbReference>
<dbReference type="InParanoid" id="A7TMG0"/>
<dbReference type="AlphaFoldDB" id="A7TMG0"/>
<dbReference type="FunCoup" id="A7TMG0">
    <property type="interactions" value="272"/>
</dbReference>
<evidence type="ECO:0000259" key="3">
    <source>
        <dbReference type="Pfam" id="PF00561"/>
    </source>
</evidence>
<feature type="domain" description="AB hydrolase-1" evidence="3">
    <location>
        <begin position="151"/>
        <end position="369"/>
    </location>
</feature>
<dbReference type="OMA" id="MMTTSWG"/>
<dbReference type="GO" id="GO:0051792">
    <property type="term" value="P:medium-chain fatty acid biosynthetic process"/>
    <property type="evidence" value="ECO:0007669"/>
    <property type="project" value="EnsemblFungi"/>
</dbReference>
<dbReference type="EMBL" id="DS480422">
    <property type="protein sequence ID" value="EDO16554.1"/>
    <property type="molecule type" value="Genomic_DNA"/>
</dbReference>
<dbReference type="KEGG" id="vpo:Kpol_1064p36"/>
<dbReference type="GeneID" id="5544691"/>
<dbReference type="RefSeq" id="XP_001644412.1">
    <property type="nucleotide sequence ID" value="XM_001644362.1"/>
</dbReference>
<organism evidence="5">
    <name type="scientific">Vanderwaltozyma polyspora (strain ATCC 22028 / DSM 70294 / BCRC 21397 / CBS 2163 / NBRC 10782 / NRRL Y-8283 / UCD 57-17)</name>
    <name type="common">Kluyveromyces polysporus</name>
    <dbReference type="NCBI Taxonomy" id="436907"/>
    <lineage>
        <taxon>Eukaryota</taxon>
        <taxon>Fungi</taxon>
        <taxon>Dikarya</taxon>
        <taxon>Ascomycota</taxon>
        <taxon>Saccharomycotina</taxon>
        <taxon>Saccharomycetes</taxon>
        <taxon>Saccharomycetales</taxon>
        <taxon>Saccharomycetaceae</taxon>
        <taxon>Vanderwaltozyma</taxon>
    </lineage>
</organism>
<gene>
    <name evidence="4" type="ORF">Kpol_1064p36</name>
</gene>
<comment type="similarity">
    <text evidence="1">Belongs to the AB hydrolase superfamily. AB hydrolase 4 family.</text>
</comment>
<dbReference type="HOGENOM" id="CLU_032487_1_0_1"/>
<dbReference type="InterPro" id="IPR029058">
    <property type="entry name" value="AB_hydrolase_fold"/>
</dbReference>
<name>A7TMG0_VANPO</name>
<dbReference type="GO" id="GO:0047372">
    <property type="term" value="F:monoacylglycerol lipase activity"/>
    <property type="evidence" value="ECO:0007669"/>
    <property type="project" value="EnsemblFungi"/>
</dbReference>
<evidence type="ECO:0000256" key="2">
    <source>
        <dbReference type="PIRSR" id="PIRSR005211-1"/>
    </source>
</evidence>
<evidence type="ECO:0000313" key="4">
    <source>
        <dbReference type="EMBL" id="EDO16554.1"/>
    </source>
</evidence>
<dbReference type="InterPro" id="IPR000073">
    <property type="entry name" value="AB_hydrolase_1"/>
</dbReference>
<feature type="active site" description="Charge relay system" evidence="2">
    <location>
        <position position="232"/>
    </location>
</feature>